<evidence type="ECO:0000313" key="2">
    <source>
        <dbReference type="Proteomes" id="UP000195442"/>
    </source>
</evidence>
<dbReference type="OrthoDB" id="5765088at2"/>
<dbReference type="AlphaFoldDB" id="A0A1R4H0E9"/>
<dbReference type="Proteomes" id="UP000195442">
    <property type="component" value="Unassembled WGS sequence"/>
</dbReference>
<proteinExistence type="predicted"/>
<protein>
    <submittedName>
        <fullName evidence="1">Uncharacterized protein</fullName>
    </submittedName>
</protein>
<sequence length="236" mass="26265">MSLIASFQKKSKMETAIKQITQARKDESGSADQLYKHICQTFADIVRDDPMRAQALYNWGAALLYQAKTKTGDEAIKLYQDAVSKFDFCLLIQPEYLAAAIDSGVAYMDQARLKNAAPDDDLYNQAKKQFERANAIQAGTASYNLACIHGLRGDNEACQKALQNSKDRASLPDVADITHDPDMASVKDQDWFLAFIEALSKQPEPEEPIETPAMLEAKAAELVKAAQKEENAKYYK</sequence>
<evidence type="ECO:0000313" key="1">
    <source>
        <dbReference type="EMBL" id="SJM89733.1"/>
    </source>
</evidence>
<keyword evidence="2" id="KW-1185">Reference proteome</keyword>
<dbReference type="InterPro" id="IPR011990">
    <property type="entry name" value="TPR-like_helical_dom_sf"/>
</dbReference>
<dbReference type="Gene3D" id="1.25.40.10">
    <property type="entry name" value="Tetratricopeptide repeat domain"/>
    <property type="match status" value="1"/>
</dbReference>
<gene>
    <name evidence="1" type="ORF">CRENPOLYSF2_130008</name>
</gene>
<accession>A0A1R4H0E9</accession>
<reference evidence="2" key="1">
    <citation type="submission" date="2017-02" db="EMBL/GenBank/DDBJ databases">
        <authorList>
            <person name="Daims H."/>
        </authorList>
    </citation>
    <scope>NUCLEOTIDE SEQUENCE [LARGE SCALE GENOMIC DNA]</scope>
</reference>
<dbReference type="Pfam" id="PF06552">
    <property type="entry name" value="TOM20_plant"/>
    <property type="match status" value="1"/>
</dbReference>
<dbReference type="EMBL" id="FUKJ01000035">
    <property type="protein sequence ID" value="SJM89733.1"/>
    <property type="molecule type" value="Genomic_DNA"/>
</dbReference>
<dbReference type="RefSeq" id="WP_087145765.1">
    <property type="nucleotide sequence ID" value="NZ_FUKJ01000035.1"/>
</dbReference>
<name>A0A1R4H0E9_9GAMM</name>
<organism evidence="1 2">
    <name type="scientific">Crenothrix polyspora</name>
    <dbReference type="NCBI Taxonomy" id="360316"/>
    <lineage>
        <taxon>Bacteria</taxon>
        <taxon>Pseudomonadati</taxon>
        <taxon>Pseudomonadota</taxon>
        <taxon>Gammaproteobacteria</taxon>
        <taxon>Methylococcales</taxon>
        <taxon>Crenotrichaceae</taxon>
        <taxon>Crenothrix</taxon>
    </lineage>
</organism>
<dbReference type="SUPFAM" id="SSF48452">
    <property type="entry name" value="TPR-like"/>
    <property type="match status" value="1"/>
</dbReference>